<keyword evidence="1" id="KW-1133">Transmembrane helix</keyword>
<dbReference type="RefSeq" id="WP_092373327.1">
    <property type="nucleotide sequence ID" value="NZ_FORX01000004.1"/>
</dbReference>
<dbReference type="Pfam" id="PF04307">
    <property type="entry name" value="YdjM"/>
    <property type="match status" value="1"/>
</dbReference>
<dbReference type="AlphaFoldDB" id="A0A1I3SN24"/>
<dbReference type="STRING" id="52560.SAMN04488082_104218"/>
<dbReference type="OrthoDB" id="5471444at2"/>
<evidence type="ECO:0000256" key="1">
    <source>
        <dbReference type="SAM" id="Phobius"/>
    </source>
</evidence>
<protein>
    <submittedName>
        <fullName evidence="2">LexA-binding, inner membrane-associated putative hydrolase</fullName>
    </submittedName>
</protein>
<reference evidence="3" key="1">
    <citation type="submission" date="2016-10" db="EMBL/GenBank/DDBJ databases">
        <authorList>
            <person name="Varghese N."/>
            <person name="Submissions S."/>
        </authorList>
    </citation>
    <scope>NUCLEOTIDE SEQUENCE [LARGE SCALE GENOMIC DNA]</scope>
    <source>
        <strain evidence="3">DSM 5918</strain>
    </source>
</reference>
<dbReference type="EMBL" id="FORX01000004">
    <property type="protein sequence ID" value="SFJ59973.1"/>
    <property type="molecule type" value="Genomic_DNA"/>
</dbReference>
<keyword evidence="3" id="KW-1185">Reference proteome</keyword>
<accession>A0A1I3SN24</accession>
<dbReference type="InterPro" id="IPR007404">
    <property type="entry name" value="YdjM-like"/>
</dbReference>
<dbReference type="Proteomes" id="UP000198635">
    <property type="component" value="Unassembled WGS sequence"/>
</dbReference>
<keyword evidence="2" id="KW-0378">Hydrolase</keyword>
<feature type="transmembrane region" description="Helical" evidence="1">
    <location>
        <begin position="6"/>
        <end position="25"/>
    </location>
</feature>
<proteinExistence type="predicted"/>
<feature type="transmembrane region" description="Helical" evidence="1">
    <location>
        <begin position="60"/>
        <end position="90"/>
    </location>
</feature>
<gene>
    <name evidence="2" type="ORF">SAMN04488082_104218</name>
</gene>
<evidence type="ECO:0000313" key="2">
    <source>
        <dbReference type="EMBL" id="SFJ59973.1"/>
    </source>
</evidence>
<organism evidence="2 3">
    <name type="scientific">Desulfomicrobium apsheronum</name>
    <dbReference type="NCBI Taxonomy" id="52560"/>
    <lineage>
        <taxon>Bacteria</taxon>
        <taxon>Pseudomonadati</taxon>
        <taxon>Thermodesulfobacteriota</taxon>
        <taxon>Desulfovibrionia</taxon>
        <taxon>Desulfovibrionales</taxon>
        <taxon>Desulfomicrobiaceae</taxon>
        <taxon>Desulfomicrobium</taxon>
    </lineage>
</organism>
<name>A0A1I3SN24_9BACT</name>
<feature type="transmembrane region" description="Helical" evidence="1">
    <location>
        <begin position="102"/>
        <end position="121"/>
    </location>
</feature>
<dbReference type="GO" id="GO:0016787">
    <property type="term" value="F:hydrolase activity"/>
    <property type="evidence" value="ECO:0007669"/>
    <property type="project" value="UniProtKB-KW"/>
</dbReference>
<feature type="transmembrane region" description="Helical" evidence="1">
    <location>
        <begin position="127"/>
        <end position="145"/>
    </location>
</feature>
<keyword evidence="1" id="KW-0472">Membrane</keyword>
<evidence type="ECO:0000313" key="3">
    <source>
        <dbReference type="Proteomes" id="UP000198635"/>
    </source>
</evidence>
<keyword evidence="1" id="KW-0812">Transmembrane</keyword>
<sequence>MPGYKGHLVGGVLTGGAVLGGLFWTGTYVPEMPQLAVLGALVLLGSLFPDVDTDSKGQHIFYLTLAVLDFALIVQGYYKWAAVLGFAAMFPAIGPHRGWTHTWWAMLAVPLPLVLLPVWLYGATPRAMAPFYGAAVLGYFSHLMIDRKWS</sequence>